<keyword evidence="1" id="KW-0472">Membrane</keyword>
<feature type="non-terminal residue" evidence="2">
    <location>
        <position position="1"/>
    </location>
</feature>
<reference evidence="2" key="1">
    <citation type="submission" date="2018-05" db="EMBL/GenBank/DDBJ databases">
        <title>Draft genome of Mucuna pruriens seed.</title>
        <authorList>
            <person name="Nnadi N.E."/>
            <person name="Vos R."/>
            <person name="Hasami M.H."/>
            <person name="Devisetty U.K."/>
            <person name="Aguiy J.C."/>
        </authorList>
    </citation>
    <scope>NUCLEOTIDE SEQUENCE [LARGE SCALE GENOMIC DNA]</scope>
    <source>
        <strain evidence="2">JCA_2017</strain>
    </source>
</reference>
<evidence type="ECO:0000313" key="2">
    <source>
        <dbReference type="EMBL" id="RDX66187.1"/>
    </source>
</evidence>
<evidence type="ECO:0000313" key="3">
    <source>
        <dbReference type="Proteomes" id="UP000257109"/>
    </source>
</evidence>
<gene>
    <name evidence="2" type="ORF">CR513_55071</name>
</gene>
<keyword evidence="1" id="KW-1133">Transmembrane helix</keyword>
<accession>A0A371EJG0</accession>
<feature type="transmembrane region" description="Helical" evidence="1">
    <location>
        <begin position="32"/>
        <end position="53"/>
    </location>
</feature>
<dbReference type="Proteomes" id="UP000257109">
    <property type="component" value="Unassembled WGS sequence"/>
</dbReference>
<keyword evidence="3" id="KW-1185">Reference proteome</keyword>
<organism evidence="2 3">
    <name type="scientific">Mucuna pruriens</name>
    <name type="common">Velvet bean</name>
    <name type="synonym">Dolichos pruriens</name>
    <dbReference type="NCBI Taxonomy" id="157652"/>
    <lineage>
        <taxon>Eukaryota</taxon>
        <taxon>Viridiplantae</taxon>
        <taxon>Streptophyta</taxon>
        <taxon>Embryophyta</taxon>
        <taxon>Tracheophyta</taxon>
        <taxon>Spermatophyta</taxon>
        <taxon>Magnoliopsida</taxon>
        <taxon>eudicotyledons</taxon>
        <taxon>Gunneridae</taxon>
        <taxon>Pentapetalae</taxon>
        <taxon>rosids</taxon>
        <taxon>fabids</taxon>
        <taxon>Fabales</taxon>
        <taxon>Fabaceae</taxon>
        <taxon>Papilionoideae</taxon>
        <taxon>50 kb inversion clade</taxon>
        <taxon>NPAAA clade</taxon>
        <taxon>indigoferoid/millettioid clade</taxon>
        <taxon>Phaseoleae</taxon>
        <taxon>Mucuna</taxon>
    </lineage>
</organism>
<keyword evidence="1" id="KW-0812">Transmembrane</keyword>
<evidence type="ECO:0000256" key="1">
    <source>
        <dbReference type="SAM" id="Phobius"/>
    </source>
</evidence>
<name>A0A371EJG0_MUCPR</name>
<comment type="caution">
    <text evidence="2">The sequence shown here is derived from an EMBL/GenBank/DDBJ whole genome shotgun (WGS) entry which is preliminary data.</text>
</comment>
<dbReference type="EMBL" id="QJKJ01013553">
    <property type="protein sequence ID" value="RDX66187.1"/>
    <property type="molecule type" value="Genomic_DNA"/>
</dbReference>
<dbReference type="AlphaFoldDB" id="A0A371EJG0"/>
<proteinExistence type="predicted"/>
<sequence length="133" mass="15304">GLGLVGPRPTTLTFRGAKRKNIFRKDPSISTLSLWCVSFCSFHTLSFFFSLSLSLSLRCFRSQSVTLTHPLSLLVSSLIHSRHGRKRPYRHARSLNDPNAAPHCPFCRRFSHFFRFRSWEASESTRNSSRSRT</sequence>
<protein>
    <submittedName>
        <fullName evidence="2">Uncharacterized protein</fullName>
    </submittedName>
</protein>